<protein>
    <submittedName>
        <fullName evidence="2">Uroporphyrinogen-III decarboxylase</fullName>
    </submittedName>
</protein>
<dbReference type="Proteomes" id="UP000055060">
    <property type="component" value="Unassembled WGS sequence"/>
</dbReference>
<keyword evidence="3" id="KW-1185">Reference proteome</keyword>
<dbReference type="InterPro" id="IPR000257">
    <property type="entry name" value="Uroporphyrinogen_deCOase"/>
</dbReference>
<dbReference type="EMBL" id="DF967972">
    <property type="protein sequence ID" value="GAP13627.1"/>
    <property type="molecule type" value="Genomic_DNA"/>
</dbReference>
<sequence length="357" mass="40045">MFKEIHYYKPNLEEVVQRFKSMYAAKGPGYVAVYALAPAPGGEPVPPLNSIDFDRHMEDYLDLCLRNYSLSLEYNRDVLDDLIPTFGPNFGIGEYSAFIKGDVVFTEDTSWAAPVLENLADFKDLTLMEDAYWVRMMERAMRHLVRQTSDGPIPIIRGYYSPLDLAHALRGEKLFTDFMDSPDLVHAFLDFCADAIIWLAKRLRSITGLYFGGNIAGAWLMPGTICMSEDIACLVSPRTYAEFARPCTQKVIDAFGYGQIHTHSLGVRTIPEITRLDHLLGVQISDDPNVPRGFEKLDFLLPRCNGIPLTVGCTPDELRSSYARITAAYNITYAATVDDAAEGRDLVSWVRGMETHG</sequence>
<dbReference type="GO" id="GO:0006779">
    <property type="term" value="P:porphyrin-containing compound biosynthetic process"/>
    <property type="evidence" value="ECO:0007669"/>
    <property type="project" value="InterPro"/>
</dbReference>
<dbReference type="SUPFAM" id="SSF51726">
    <property type="entry name" value="UROD/MetE-like"/>
    <property type="match status" value="1"/>
</dbReference>
<dbReference type="Pfam" id="PF01208">
    <property type="entry name" value="URO-D"/>
    <property type="match status" value="1"/>
</dbReference>
<organism evidence="2">
    <name type="scientific">Longilinea arvoryzae</name>
    <dbReference type="NCBI Taxonomy" id="360412"/>
    <lineage>
        <taxon>Bacteria</taxon>
        <taxon>Bacillati</taxon>
        <taxon>Chloroflexota</taxon>
        <taxon>Anaerolineae</taxon>
        <taxon>Anaerolineales</taxon>
        <taxon>Anaerolineaceae</taxon>
        <taxon>Longilinea</taxon>
    </lineage>
</organism>
<accession>A0A0S7BIB8</accession>
<gene>
    <name evidence="2" type="ORF">LARV_01382</name>
</gene>
<dbReference type="InterPro" id="IPR038071">
    <property type="entry name" value="UROD/MetE-like_sf"/>
</dbReference>
<proteinExistence type="predicted"/>
<dbReference type="STRING" id="360412.LARV_01382"/>
<evidence type="ECO:0000313" key="3">
    <source>
        <dbReference type="Proteomes" id="UP000055060"/>
    </source>
</evidence>
<feature type="domain" description="Uroporphyrinogen decarboxylase (URO-D)" evidence="1">
    <location>
        <begin position="112"/>
        <end position="256"/>
    </location>
</feature>
<dbReference type="RefSeq" id="WP_075072953.1">
    <property type="nucleotide sequence ID" value="NZ_DF967972.1"/>
</dbReference>
<dbReference type="AlphaFoldDB" id="A0A0S7BIB8"/>
<dbReference type="Gene3D" id="3.20.20.210">
    <property type="match status" value="1"/>
</dbReference>
<name>A0A0S7BIB8_9CHLR</name>
<evidence type="ECO:0000313" key="2">
    <source>
        <dbReference type="EMBL" id="GAP13627.1"/>
    </source>
</evidence>
<evidence type="ECO:0000259" key="1">
    <source>
        <dbReference type="Pfam" id="PF01208"/>
    </source>
</evidence>
<dbReference type="GO" id="GO:0004853">
    <property type="term" value="F:uroporphyrinogen decarboxylase activity"/>
    <property type="evidence" value="ECO:0007669"/>
    <property type="project" value="InterPro"/>
</dbReference>
<reference evidence="2" key="1">
    <citation type="submission" date="2015-07" db="EMBL/GenBank/DDBJ databases">
        <title>Draft Genome Sequences of Anaerolinea thermolimosa IMO-1, Bellilinea caldifistulae GOMI-1, Leptolinea tardivitalis YMTK-2, Levilinea saccharolytica KIBI-1,Longilinea arvoryzae KOME-1, Previously Described as Members of the Anaerolineaceae (Chloroflexi).</title>
        <authorList>
            <person name="Sekiguchi Y."/>
            <person name="Ohashi A."/>
            <person name="Matsuura N."/>
            <person name="Tourlousse M.D."/>
        </authorList>
    </citation>
    <scope>NUCLEOTIDE SEQUENCE [LARGE SCALE GENOMIC DNA]</scope>
    <source>
        <strain evidence="2">KOME-1</strain>
    </source>
</reference>